<evidence type="ECO:0000313" key="5">
    <source>
        <dbReference type="EMBL" id="PWE86715.1"/>
    </source>
</evidence>
<evidence type="ECO:0000259" key="4">
    <source>
        <dbReference type="Pfam" id="PF13336"/>
    </source>
</evidence>
<gene>
    <name evidence="5" type="ORF">LG34_08460</name>
</gene>
<sequence>MDWKITYKDRICTAKEAVSHIKSGDRVAVAHACSEPVILTDAMVEIADEMNWKDIEVVHMVAMGKAGYCAPEMAKHFRHNALFAGGSTRKAIEEGRADFTPIFFSEAPEYFRTQAPPDVALIQVSEPDAQGYCSFGVSCDYTKTCAETAKLRIAQVNPKMPRVHGDNFIHVSKLDYIVAESSDLIQLPPPKIGEVQKKIGEHVASLVKDGDCLQLGIGAIPDAVLLFLKDKKDLGIHSEMFSDGVVELLEAGVITNARKQIQKGQCVATFLMGTDRLYNYVNDNPSVNLMPVDVVNDPKVICQNDNVVSINSCVEVDLMGQVASESVGMKQISGVGGQVDFVRGANMSKGGRTIMAMPATAAKGTISKIVPLLAEGAAVTTSRCDVDYVVTEYGVAQLHGKSLRERAKALINIAAPEFREALGAEYEKRFHEKLEIA</sequence>
<dbReference type="GO" id="GO:0006083">
    <property type="term" value="P:acetate metabolic process"/>
    <property type="evidence" value="ECO:0007669"/>
    <property type="project" value="InterPro"/>
</dbReference>
<dbReference type="InterPro" id="IPR038460">
    <property type="entry name" value="AcetylCoA_hyd_C_sf"/>
</dbReference>
<dbReference type="Gene3D" id="3.30.750.70">
    <property type="entry name" value="4-hydroxybutyrate coenzyme like domains"/>
    <property type="match status" value="1"/>
</dbReference>
<dbReference type="InterPro" id="IPR003702">
    <property type="entry name" value="ActCoA_hydro_N"/>
</dbReference>
<dbReference type="OrthoDB" id="9801795at2"/>
<dbReference type="InterPro" id="IPR026888">
    <property type="entry name" value="AcetylCoA_hyd_C"/>
</dbReference>
<dbReference type="Pfam" id="PF13336">
    <property type="entry name" value="AcetylCoA_hyd_C"/>
    <property type="match status" value="1"/>
</dbReference>
<dbReference type="RefSeq" id="WP_109215626.1">
    <property type="nucleotide sequence ID" value="NZ_JRFU01000089.1"/>
</dbReference>
<dbReference type="PANTHER" id="PTHR21432">
    <property type="entry name" value="ACETYL-COA HYDROLASE-RELATED"/>
    <property type="match status" value="1"/>
</dbReference>
<comment type="similarity">
    <text evidence="1">Belongs to the acetyl-CoA hydrolase/transferase family.</text>
</comment>
<dbReference type="PANTHER" id="PTHR21432:SF20">
    <property type="entry name" value="ACETYL-COA HYDROLASE"/>
    <property type="match status" value="1"/>
</dbReference>
<evidence type="ECO:0000313" key="6">
    <source>
        <dbReference type="Proteomes" id="UP000245288"/>
    </source>
</evidence>
<evidence type="ECO:0000256" key="1">
    <source>
        <dbReference type="ARBA" id="ARBA00009632"/>
    </source>
</evidence>
<keyword evidence="6" id="KW-1185">Reference proteome</keyword>
<dbReference type="InterPro" id="IPR037171">
    <property type="entry name" value="NagB/RpiA_transferase-like"/>
</dbReference>
<dbReference type="Gene3D" id="3.40.1080.20">
    <property type="entry name" value="Acetyl-CoA hydrolase/transferase C-terminal domain"/>
    <property type="match status" value="1"/>
</dbReference>
<dbReference type="Pfam" id="PF02550">
    <property type="entry name" value="AcetylCoA_hydro"/>
    <property type="match status" value="1"/>
</dbReference>
<dbReference type="InterPro" id="IPR046433">
    <property type="entry name" value="ActCoA_hydro"/>
</dbReference>
<accession>A0A2V1JT81</accession>
<evidence type="ECO:0000259" key="3">
    <source>
        <dbReference type="Pfam" id="PF02550"/>
    </source>
</evidence>
<protein>
    <submittedName>
        <fullName evidence="5">4-hydroxybutyrate CoA-transferase</fullName>
    </submittedName>
</protein>
<evidence type="ECO:0000256" key="2">
    <source>
        <dbReference type="ARBA" id="ARBA00022679"/>
    </source>
</evidence>
<keyword evidence="2 5" id="KW-0808">Transferase</keyword>
<dbReference type="Gene3D" id="3.40.1080.10">
    <property type="entry name" value="Glutaconate Coenzyme A-transferase"/>
    <property type="match status" value="1"/>
</dbReference>
<proteinExistence type="inferred from homology"/>
<dbReference type="AlphaFoldDB" id="A0A2V1JT81"/>
<comment type="caution">
    <text evidence="5">The sequence shown here is derived from an EMBL/GenBank/DDBJ whole genome shotgun (WGS) entry which is preliminary data.</text>
</comment>
<feature type="domain" description="Acetyl-CoA hydrolase/transferase N-terminal" evidence="3">
    <location>
        <begin position="16"/>
        <end position="181"/>
    </location>
</feature>
<reference evidence="5 6" key="1">
    <citation type="submission" date="2014-09" db="EMBL/GenBank/DDBJ databases">
        <title>Butyrate-producing bacteria isolated from human gut.</title>
        <authorList>
            <person name="Zhang Q."/>
            <person name="Zhao L."/>
        </authorList>
    </citation>
    <scope>NUCLEOTIDE SEQUENCE [LARGE SCALE GENOMIC DNA]</scope>
    <source>
        <strain evidence="5 6">21</strain>
    </source>
</reference>
<organism evidence="5 6">
    <name type="scientific">Eubacterium ramulus</name>
    <dbReference type="NCBI Taxonomy" id="39490"/>
    <lineage>
        <taxon>Bacteria</taxon>
        <taxon>Bacillati</taxon>
        <taxon>Bacillota</taxon>
        <taxon>Clostridia</taxon>
        <taxon>Eubacteriales</taxon>
        <taxon>Eubacteriaceae</taxon>
        <taxon>Eubacterium</taxon>
    </lineage>
</organism>
<dbReference type="SUPFAM" id="SSF100950">
    <property type="entry name" value="NagB/RpiA/CoA transferase-like"/>
    <property type="match status" value="2"/>
</dbReference>
<name>A0A2V1JT81_EUBRA</name>
<feature type="domain" description="Acetyl-CoA hydrolase/transferase C-terminal" evidence="4">
    <location>
        <begin position="273"/>
        <end position="424"/>
    </location>
</feature>
<dbReference type="GO" id="GO:0008775">
    <property type="term" value="F:acetate CoA-transferase activity"/>
    <property type="evidence" value="ECO:0007669"/>
    <property type="project" value="InterPro"/>
</dbReference>
<dbReference type="EMBL" id="JRFU01000089">
    <property type="protein sequence ID" value="PWE86715.1"/>
    <property type="molecule type" value="Genomic_DNA"/>
</dbReference>
<dbReference type="Proteomes" id="UP000245288">
    <property type="component" value="Unassembled WGS sequence"/>
</dbReference>